<evidence type="ECO:0000313" key="1">
    <source>
        <dbReference type="EMBL" id="CAL0314788.1"/>
    </source>
</evidence>
<keyword evidence="2" id="KW-1185">Reference proteome</keyword>
<dbReference type="AlphaFoldDB" id="A0AAV1WZP5"/>
<proteinExistence type="predicted"/>
<protein>
    <submittedName>
        <fullName evidence="1">Uncharacterized protein</fullName>
    </submittedName>
</protein>
<reference evidence="1 2" key="1">
    <citation type="submission" date="2024-03" db="EMBL/GenBank/DDBJ databases">
        <authorList>
            <person name="Martinez-Hernandez J."/>
        </authorList>
    </citation>
    <scope>NUCLEOTIDE SEQUENCE [LARGE SCALE GENOMIC DNA]</scope>
</reference>
<accession>A0AAV1WZP5</accession>
<evidence type="ECO:0000313" key="2">
    <source>
        <dbReference type="Proteomes" id="UP001497480"/>
    </source>
</evidence>
<name>A0AAV1WZP5_LUPLU</name>
<gene>
    <name evidence="1" type="ORF">LLUT_LOCUS15848</name>
</gene>
<dbReference type="Proteomes" id="UP001497480">
    <property type="component" value="Unassembled WGS sequence"/>
</dbReference>
<dbReference type="EMBL" id="CAXHTB010000011">
    <property type="protein sequence ID" value="CAL0314788.1"/>
    <property type="molecule type" value="Genomic_DNA"/>
</dbReference>
<organism evidence="1 2">
    <name type="scientific">Lupinus luteus</name>
    <name type="common">European yellow lupine</name>
    <dbReference type="NCBI Taxonomy" id="3873"/>
    <lineage>
        <taxon>Eukaryota</taxon>
        <taxon>Viridiplantae</taxon>
        <taxon>Streptophyta</taxon>
        <taxon>Embryophyta</taxon>
        <taxon>Tracheophyta</taxon>
        <taxon>Spermatophyta</taxon>
        <taxon>Magnoliopsida</taxon>
        <taxon>eudicotyledons</taxon>
        <taxon>Gunneridae</taxon>
        <taxon>Pentapetalae</taxon>
        <taxon>rosids</taxon>
        <taxon>fabids</taxon>
        <taxon>Fabales</taxon>
        <taxon>Fabaceae</taxon>
        <taxon>Papilionoideae</taxon>
        <taxon>50 kb inversion clade</taxon>
        <taxon>genistoids sensu lato</taxon>
        <taxon>core genistoids</taxon>
        <taxon>Genisteae</taxon>
        <taxon>Lupinus</taxon>
    </lineage>
</organism>
<comment type="caution">
    <text evidence="1">The sequence shown here is derived from an EMBL/GenBank/DDBJ whole genome shotgun (WGS) entry which is preliminary data.</text>
</comment>
<sequence>MASLGVESRIILTKAHVHQLGVGGVHAPCLALGVAWQHWHWCDLVAILEHHLENYMQCTFHEKTLTNEEQALVMEIKEFTRPSWKLWVTTKVKEDHVVQLNRYQEAYVVKTKELRNWLVTAQREVFEVSAKLGLSDGQVKAIVEKNARLKVDLSKGNARDQIHLVQPDEDLSWMFLDRFFEDGELRLEEPNGSIVKWPFIGSHVLG</sequence>